<name>A0A448WDU2_9PLAT</name>
<comment type="caution">
    <text evidence="2">The sequence shown here is derived from an EMBL/GenBank/DDBJ whole genome shotgun (WGS) entry which is preliminary data.</text>
</comment>
<dbReference type="Proteomes" id="UP000784294">
    <property type="component" value="Unassembled WGS sequence"/>
</dbReference>
<accession>A0A448WDU2</accession>
<proteinExistence type="predicted"/>
<dbReference type="EMBL" id="CAAALY010006168">
    <property type="protein sequence ID" value="VEL09367.1"/>
    <property type="molecule type" value="Genomic_DNA"/>
</dbReference>
<feature type="region of interest" description="Disordered" evidence="1">
    <location>
        <begin position="77"/>
        <end position="105"/>
    </location>
</feature>
<evidence type="ECO:0000256" key="1">
    <source>
        <dbReference type="SAM" id="MobiDB-lite"/>
    </source>
</evidence>
<protein>
    <submittedName>
        <fullName evidence="2">Uncharacterized protein</fullName>
    </submittedName>
</protein>
<evidence type="ECO:0000313" key="2">
    <source>
        <dbReference type="EMBL" id="VEL09367.1"/>
    </source>
</evidence>
<reference evidence="2" key="1">
    <citation type="submission" date="2018-11" db="EMBL/GenBank/DDBJ databases">
        <authorList>
            <consortium name="Pathogen Informatics"/>
        </authorList>
    </citation>
    <scope>NUCLEOTIDE SEQUENCE</scope>
</reference>
<evidence type="ECO:0000313" key="3">
    <source>
        <dbReference type="Proteomes" id="UP000784294"/>
    </source>
</evidence>
<gene>
    <name evidence="2" type="ORF">PXEA_LOCUS2807</name>
</gene>
<keyword evidence="3" id="KW-1185">Reference proteome</keyword>
<sequence length="149" mass="16273">MQSCFSRAQTASCAGKSLGCPIKSVGIPQLPVYPSVRGHALSTFGADYSEVISSPSRKRVRKSNDCCCPFIVKGSIAMPEPSQNLGSGDEPPNYTYNSQLTDSDRTDSKLVDETLNASNNMTSEKKLHAESYYLFDIGKNFLGIHFYDS</sequence>
<organism evidence="2 3">
    <name type="scientific">Protopolystoma xenopodis</name>
    <dbReference type="NCBI Taxonomy" id="117903"/>
    <lineage>
        <taxon>Eukaryota</taxon>
        <taxon>Metazoa</taxon>
        <taxon>Spiralia</taxon>
        <taxon>Lophotrochozoa</taxon>
        <taxon>Platyhelminthes</taxon>
        <taxon>Monogenea</taxon>
        <taxon>Polyopisthocotylea</taxon>
        <taxon>Polystomatidea</taxon>
        <taxon>Polystomatidae</taxon>
        <taxon>Protopolystoma</taxon>
    </lineage>
</organism>
<dbReference type="AlphaFoldDB" id="A0A448WDU2"/>